<dbReference type="STRING" id="166423.A0A0N0U4L6"/>
<evidence type="ECO:0000313" key="1">
    <source>
        <dbReference type="EMBL" id="KOX72044.1"/>
    </source>
</evidence>
<evidence type="ECO:0000313" key="2">
    <source>
        <dbReference type="Proteomes" id="UP000053105"/>
    </source>
</evidence>
<protein>
    <submittedName>
        <fullName evidence="1">Uncharacterized protein</fullName>
    </submittedName>
</protein>
<organism evidence="1 2">
    <name type="scientific">Melipona quadrifasciata</name>
    <dbReference type="NCBI Taxonomy" id="166423"/>
    <lineage>
        <taxon>Eukaryota</taxon>
        <taxon>Metazoa</taxon>
        <taxon>Ecdysozoa</taxon>
        <taxon>Arthropoda</taxon>
        <taxon>Hexapoda</taxon>
        <taxon>Insecta</taxon>
        <taxon>Pterygota</taxon>
        <taxon>Neoptera</taxon>
        <taxon>Endopterygota</taxon>
        <taxon>Hymenoptera</taxon>
        <taxon>Apocrita</taxon>
        <taxon>Aculeata</taxon>
        <taxon>Apoidea</taxon>
        <taxon>Anthophila</taxon>
        <taxon>Apidae</taxon>
        <taxon>Melipona</taxon>
    </lineage>
</organism>
<dbReference type="EMBL" id="KQ435824">
    <property type="protein sequence ID" value="KOX72044.1"/>
    <property type="molecule type" value="Genomic_DNA"/>
</dbReference>
<sequence>MYDSVQVFAVGLRTLEQSHALRPANISCEMEHPWDGGLSLINYINSLKTFAIGTEDASLPCWKIYCDLDSTSFTLKMLCSKFSGQTLNDYTRSRDRTFHVQQYLTQHAWNLNPLLGTTMMTSARVPPIDEYVDHVPVIFNSIPSNGEKRPTVCNTPTDRQALVRGFYECVFDTIDRLNLWLVRCVFEQRDCSLVLGSFRVAA</sequence>
<dbReference type="Gene3D" id="3.40.50.2300">
    <property type="match status" value="1"/>
</dbReference>
<dbReference type="AlphaFoldDB" id="A0A0N0U4L6"/>
<dbReference type="OrthoDB" id="5984008at2759"/>
<proteinExistence type="predicted"/>
<reference evidence="1 2" key="1">
    <citation type="submission" date="2015-07" db="EMBL/GenBank/DDBJ databases">
        <title>The genome of Melipona quadrifasciata.</title>
        <authorList>
            <person name="Pan H."/>
            <person name="Kapheim K."/>
        </authorList>
    </citation>
    <scope>NUCLEOTIDE SEQUENCE [LARGE SCALE GENOMIC DNA]</scope>
    <source>
        <strain evidence="1">0111107301</strain>
        <tissue evidence="1">Whole body</tissue>
    </source>
</reference>
<dbReference type="Proteomes" id="UP000053105">
    <property type="component" value="Unassembled WGS sequence"/>
</dbReference>
<keyword evidence="2" id="KW-1185">Reference proteome</keyword>
<gene>
    <name evidence="1" type="ORF">WN51_00905</name>
</gene>
<name>A0A0N0U4L6_9HYME</name>
<accession>A0A0N0U4L6</accession>